<evidence type="ECO:0000313" key="3">
    <source>
        <dbReference type="Proteomes" id="UP000467840"/>
    </source>
</evidence>
<keyword evidence="3" id="KW-1185">Reference proteome</keyword>
<feature type="region of interest" description="Disordered" evidence="1">
    <location>
        <begin position="1"/>
        <end position="20"/>
    </location>
</feature>
<gene>
    <name evidence="2" type="ORF">GH714_025758</name>
</gene>
<organism evidence="2 3">
    <name type="scientific">Hevea brasiliensis</name>
    <name type="common">Para rubber tree</name>
    <name type="synonym">Siphonia brasiliensis</name>
    <dbReference type="NCBI Taxonomy" id="3981"/>
    <lineage>
        <taxon>Eukaryota</taxon>
        <taxon>Viridiplantae</taxon>
        <taxon>Streptophyta</taxon>
        <taxon>Embryophyta</taxon>
        <taxon>Tracheophyta</taxon>
        <taxon>Spermatophyta</taxon>
        <taxon>Magnoliopsida</taxon>
        <taxon>eudicotyledons</taxon>
        <taxon>Gunneridae</taxon>
        <taxon>Pentapetalae</taxon>
        <taxon>rosids</taxon>
        <taxon>fabids</taxon>
        <taxon>Malpighiales</taxon>
        <taxon>Euphorbiaceae</taxon>
        <taxon>Crotonoideae</taxon>
        <taxon>Micrandreae</taxon>
        <taxon>Hevea</taxon>
    </lineage>
</organism>
<sequence length="363" mass="39123">MCTTSQRRTEGQGASRRTSVLQVSQQGLKKHHKHKYLIGVAPESSLITGSNKEIEEHSDVASTKALPKAMGAGAPTMSQQGLKKKYPKHRKLIEVALETSPTTDSNKEIEDQLDVASAKAFPKATGAPIVSQQGLKKKYHKHRKLIRVASETSPIVGSKKEIEEQSDVTSAKAFQKAMGAPTMPQQGLKKKYHKHRKFIGVAPETSLIASSNKEIEEQSDVASAKPFPNATGAGASIVSQQGLKMYHKHRKLIGVALETSLMVGNNEIEQSDVASAKASPKAMGAGASIVSQEGLKNQYHKYKKLPKAMDAGLKNMYHKHRRLIGVAPETSLIAGSNKEIDEQSEVASAKGFPKAMGPVAVPP</sequence>
<reference evidence="2 3" key="1">
    <citation type="journal article" date="2020" name="Mol. Plant">
        <title>The Chromosome-Based Rubber Tree Genome Provides New Insights into Spurge Genome Evolution and Rubber Biosynthesis.</title>
        <authorList>
            <person name="Liu J."/>
            <person name="Shi C."/>
            <person name="Shi C.C."/>
            <person name="Li W."/>
            <person name="Zhang Q.J."/>
            <person name="Zhang Y."/>
            <person name="Li K."/>
            <person name="Lu H.F."/>
            <person name="Shi C."/>
            <person name="Zhu S.T."/>
            <person name="Xiao Z.Y."/>
            <person name="Nan H."/>
            <person name="Yue Y."/>
            <person name="Zhu X.G."/>
            <person name="Wu Y."/>
            <person name="Hong X.N."/>
            <person name="Fan G.Y."/>
            <person name="Tong Y."/>
            <person name="Zhang D."/>
            <person name="Mao C.L."/>
            <person name="Liu Y.L."/>
            <person name="Hao S.J."/>
            <person name="Liu W.Q."/>
            <person name="Lv M.Q."/>
            <person name="Zhang H.B."/>
            <person name="Liu Y."/>
            <person name="Hu-Tang G.R."/>
            <person name="Wang J.P."/>
            <person name="Wang J.H."/>
            <person name="Sun Y.H."/>
            <person name="Ni S.B."/>
            <person name="Chen W.B."/>
            <person name="Zhang X.C."/>
            <person name="Jiao Y.N."/>
            <person name="Eichler E.E."/>
            <person name="Li G.H."/>
            <person name="Liu X."/>
            <person name="Gao L.Z."/>
        </authorList>
    </citation>
    <scope>NUCLEOTIDE SEQUENCE [LARGE SCALE GENOMIC DNA]</scope>
    <source>
        <strain evidence="3">cv. GT1</strain>
        <tissue evidence="2">Leaf</tissue>
    </source>
</reference>
<accession>A0A6A6M7T9</accession>
<protein>
    <submittedName>
        <fullName evidence="2">Uncharacterized protein</fullName>
    </submittedName>
</protein>
<evidence type="ECO:0000313" key="2">
    <source>
        <dbReference type="EMBL" id="KAF2308947.1"/>
    </source>
</evidence>
<dbReference type="AlphaFoldDB" id="A0A6A6M7T9"/>
<name>A0A6A6M7T9_HEVBR</name>
<proteinExistence type="predicted"/>
<dbReference type="Proteomes" id="UP000467840">
    <property type="component" value="Chromosome 17"/>
</dbReference>
<dbReference type="EMBL" id="JAAGAX010000007">
    <property type="protein sequence ID" value="KAF2308947.1"/>
    <property type="molecule type" value="Genomic_DNA"/>
</dbReference>
<comment type="caution">
    <text evidence="2">The sequence shown here is derived from an EMBL/GenBank/DDBJ whole genome shotgun (WGS) entry which is preliminary data.</text>
</comment>
<evidence type="ECO:0000256" key="1">
    <source>
        <dbReference type="SAM" id="MobiDB-lite"/>
    </source>
</evidence>